<organism evidence="3 4">
    <name type="scientific">Stratiformator vulcanicus</name>
    <dbReference type="NCBI Taxonomy" id="2527980"/>
    <lineage>
        <taxon>Bacteria</taxon>
        <taxon>Pseudomonadati</taxon>
        <taxon>Planctomycetota</taxon>
        <taxon>Planctomycetia</taxon>
        <taxon>Planctomycetales</taxon>
        <taxon>Planctomycetaceae</taxon>
        <taxon>Stratiformator</taxon>
    </lineage>
</organism>
<dbReference type="AlphaFoldDB" id="A0A517R0C8"/>
<evidence type="ECO:0000256" key="1">
    <source>
        <dbReference type="ARBA" id="ARBA00006738"/>
    </source>
</evidence>
<dbReference type="GO" id="GO:0003676">
    <property type="term" value="F:nucleic acid binding"/>
    <property type="evidence" value="ECO:0007669"/>
    <property type="project" value="InterPro"/>
</dbReference>
<dbReference type="InterPro" id="IPR011856">
    <property type="entry name" value="tRNA_endonuc-like_dom_sf"/>
</dbReference>
<comment type="similarity">
    <text evidence="1 2">Belongs to the UPF0102 family.</text>
</comment>
<dbReference type="NCBIfam" id="NF009150">
    <property type="entry name" value="PRK12497.1-3"/>
    <property type="match status" value="1"/>
</dbReference>
<dbReference type="PANTHER" id="PTHR34039:SF1">
    <property type="entry name" value="UPF0102 PROTEIN YRAN"/>
    <property type="match status" value="1"/>
</dbReference>
<evidence type="ECO:0000256" key="2">
    <source>
        <dbReference type="HAMAP-Rule" id="MF_00048"/>
    </source>
</evidence>
<dbReference type="HAMAP" id="MF_00048">
    <property type="entry name" value="UPF0102"/>
    <property type="match status" value="1"/>
</dbReference>
<dbReference type="KEGG" id="svp:Pan189_17250"/>
<dbReference type="NCBIfam" id="NF009154">
    <property type="entry name" value="PRK12497.3-3"/>
    <property type="match status" value="1"/>
</dbReference>
<dbReference type="InterPro" id="IPR003509">
    <property type="entry name" value="UPF0102_YraN-like"/>
</dbReference>
<dbReference type="OrthoDB" id="9802516at2"/>
<dbReference type="InterPro" id="IPR011335">
    <property type="entry name" value="Restrct_endonuc-II-like"/>
</dbReference>
<dbReference type="SUPFAM" id="SSF52980">
    <property type="entry name" value="Restriction endonuclease-like"/>
    <property type="match status" value="1"/>
</dbReference>
<reference evidence="3 4" key="1">
    <citation type="submission" date="2019-02" db="EMBL/GenBank/DDBJ databases">
        <title>Deep-cultivation of Planctomycetes and their phenomic and genomic characterization uncovers novel biology.</title>
        <authorList>
            <person name="Wiegand S."/>
            <person name="Jogler M."/>
            <person name="Boedeker C."/>
            <person name="Pinto D."/>
            <person name="Vollmers J."/>
            <person name="Rivas-Marin E."/>
            <person name="Kohn T."/>
            <person name="Peeters S.H."/>
            <person name="Heuer A."/>
            <person name="Rast P."/>
            <person name="Oberbeckmann S."/>
            <person name="Bunk B."/>
            <person name="Jeske O."/>
            <person name="Meyerdierks A."/>
            <person name="Storesund J.E."/>
            <person name="Kallscheuer N."/>
            <person name="Luecker S."/>
            <person name="Lage O.M."/>
            <person name="Pohl T."/>
            <person name="Merkel B.J."/>
            <person name="Hornburger P."/>
            <person name="Mueller R.-W."/>
            <person name="Bruemmer F."/>
            <person name="Labrenz M."/>
            <person name="Spormann A.M."/>
            <person name="Op den Camp H."/>
            <person name="Overmann J."/>
            <person name="Amann R."/>
            <person name="Jetten M.S.M."/>
            <person name="Mascher T."/>
            <person name="Medema M.H."/>
            <person name="Devos D.P."/>
            <person name="Kaster A.-K."/>
            <person name="Ovreas L."/>
            <person name="Rohde M."/>
            <person name="Galperin M.Y."/>
            <person name="Jogler C."/>
        </authorList>
    </citation>
    <scope>NUCLEOTIDE SEQUENCE [LARGE SCALE GENOMIC DNA]</scope>
    <source>
        <strain evidence="3 4">Pan189</strain>
    </source>
</reference>
<proteinExistence type="inferred from homology"/>
<dbReference type="Proteomes" id="UP000317318">
    <property type="component" value="Chromosome"/>
</dbReference>
<dbReference type="PANTHER" id="PTHR34039">
    <property type="entry name" value="UPF0102 PROTEIN YRAN"/>
    <property type="match status" value="1"/>
</dbReference>
<keyword evidence="4" id="KW-1185">Reference proteome</keyword>
<sequence length="132" mass="15115">MLRGLVNRVFGNRGERAAARFLKARGLRIIARQYRSQLGEVDLIADDHGTIAFVEVKARRSWDKGHPAEAVTAAKRRQLTRIAISYLKQRNWLDRPSRFDVISVTWPEGAKRPQIDYYPNAFEPTGIDGMYS</sequence>
<gene>
    <name evidence="3" type="ORF">Pan189_17250</name>
</gene>
<dbReference type="Pfam" id="PF02021">
    <property type="entry name" value="UPF0102"/>
    <property type="match status" value="1"/>
</dbReference>
<dbReference type="NCBIfam" id="TIGR00252">
    <property type="entry name" value="YraN family protein"/>
    <property type="match status" value="1"/>
</dbReference>
<evidence type="ECO:0000313" key="4">
    <source>
        <dbReference type="Proteomes" id="UP000317318"/>
    </source>
</evidence>
<evidence type="ECO:0000313" key="3">
    <source>
        <dbReference type="EMBL" id="QDT37352.1"/>
    </source>
</evidence>
<dbReference type="RefSeq" id="WP_145363471.1">
    <property type="nucleotide sequence ID" value="NZ_CP036268.1"/>
</dbReference>
<name>A0A517R0C8_9PLAN</name>
<dbReference type="CDD" id="cd20736">
    <property type="entry name" value="PoNe_Nuclease"/>
    <property type="match status" value="1"/>
</dbReference>
<accession>A0A517R0C8</accession>
<dbReference type="EMBL" id="CP036268">
    <property type="protein sequence ID" value="QDT37352.1"/>
    <property type="molecule type" value="Genomic_DNA"/>
</dbReference>
<protein>
    <recommendedName>
        <fullName evidence="2">UPF0102 protein Pan189_17250</fullName>
    </recommendedName>
</protein>
<dbReference type="Gene3D" id="3.40.1350.10">
    <property type="match status" value="1"/>
</dbReference>